<dbReference type="SMART" id="SM00576">
    <property type="entry name" value="BTP"/>
    <property type="match status" value="1"/>
</dbReference>
<keyword evidence="5" id="KW-0804">Transcription</keyword>
<keyword evidence="4" id="KW-0805">Transcription regulation</keyword>
<dbReference type="GO" id="GO:0046982">
    <property type="term" value="F:protein heterodimerization activity"/>
    <property type="evidence" value="ECO:0007669"/>
    <property type="project" value="InterPro"/>
</dbReference>
<accession>A0A2P2MXU6</accession>
<evidence type="ECO:0000313" key="8">
    <source>
        <dbReference type="EMBL" id="MBX35047.1"/>
    </source>
</evidence>
<organism evidence="8">
    <name type="scientific">Rhizophora mucronata</name>
    <name type="common">Asiatic mangrove</name>
    <dbReference type="NCBI Taxonomy" id="61149"/>
    <lineage>
        <taxon>Eukaryota</taxon>
        <taxon>Viridiplantae</taxon>
        <taxon>Streptophyta</taxon>
        <taxon>Embryophyta</taxon>
        <taxon>Tracheophyta</taxon>
        <taxon>Spermatophyta</taxon>
        <taxon>Magnoliopsida</taxon>
        <taxon>eudicotyledons</taxon>
        <taxon>Gunneridae</taxon>
        <taxon>Pentapetalae</taxon>
        <taxon>rosids</taxon>
        <taxon>fabids</taxon>
        <taxon>Malpighiales</taxon>
        <taxon>Rhizophoraceae</taxon>
        <taxon>Rhizophora</taxon>
    </lineage>
</organism>
<dbReference type="AlphaFoldDB" id="A0A2P2MXU6"/>
<keyword evidence="6" id="KW-0539">Nucleus</keyword>
<evidence type="ECO:0000256" key="1">
    <source>
        <dbReference type="ARBA" id="ARBA00004123"/>
    </source>
</evidence>
<evidence type="ECO:0000256" key="5">
    <source>
        <dbReference type="ARBA" id="ARBA00023163"/>
    </source>
</evidence>
<dbReference type="Pfam" id="PF07524">
    <property type="entry name" value="Bromo_TP"/>
    <property type="match status" value="1"/>
</dbReference>
<evidence type="ECO:0000256" key="4">
    <source>
        <dbReference type="ARBA" id="ARBA00023015"/>
    </source>
</evidence>
<name>A0A2P2MXU6_RHIMU</name>
<dbReference type="PANTHER" id="PTHR46338:SF1">
    <property type="entry name" value="TRANSCRIPTION INITIATION FACTOR TFIID SUBUNIT 8"/>
    <property type="match status" value="1"/>
</dbReference>
<reference evidence="8" key="1">
    <citation type="submission" date="2018-02" db="EMBL/GenBank/DDBJ databases">
        <title>Rhizophora mucronata_Transcriptome.</title>
        <authorList>
            <person name="Meera S.P."/>
            <person name="Sreeshan A."/>
            <person name="Augustine A."/>
        </authorList>
    </citation>
    <scope>NUCLEOTIDE SEQUENCE</scope>
    <source>
        <tissue evidence="8">Leaf</tissue>
    </source>
</reference>
<feature type="domain" description="Bromodomain associated" evidence="7">
    <location>
        <begin position="16"/>
        <end position="92"/>
    </location>
</feature>
<comment type="subcellular location">
    <subcellularLocation>
        <location evidence="1">Nucleus</location>
    </subcellularLocation>
</comment>
<dbReference type="PANTHER" id="PTHR46338">
    <property type="entry name" value="TRANSCRIPTION INITIATION FACTOR TFIID SUBUNIT 8"/>
    <property type="match status" value="1"/>
</dbReference>
<comment type="similarity">
    <text evidence="2">Belongs to the TAF8 family.</text>
</comment>
<sequence length="356" mass="39187">MSNGAAKNATGRPKVDEFGLAVSRIAVAQICESVGFHGFKESALDSLTDIAIRYLCDLGKTASFYANLSGRTQCNLFDVVRGFEDFGMSHGFSGASSSVDCLIDSGTVKEVIQYVGSSEEIHFVQAVPRFPVVRDGKLIPSFMNMGETPPGKHIPPWLPALPDPHTYLSTPMWNERVSDPRAENIEQARQRRKAERALLSLQQRLLTNGSADASSSLAKNDEVKGLGLVESNPFLATPLNPGEKDISTVALPDKLKDYVSVTEAFAPAIDAVNEGGLNGDGDSDMKFLPEKRPAVNFKFKNRKKLLGESFDLSLSRKSTVRTGHWLGRNEERDDKKRRAEYILRQSMENPQELILL</sequence>
<dbReference type="EMBL" id="GGEC01054563">
    <property type="protein sequence ID" value="MBX35047.1"/>
    <property type="molecule type" value="Transcribed_RNA"/>
</dbReference>
<evidence type="ECO:0000256" key="3">
    <source>
        <dbReference type="ARBA" id="ARBA00017307"/>
    </source>
</evidence>
<dbReference type="InterPro" id="IPR009072">
    <property type="entry name" value="Histone-fold"/>
</dbReference>
<evidence type="ECO:0000256" key="6">
    <source>
        <dbReference type="ARBA" id="ARBA00023242"/>
    </source>
</evidence>
<proteinExistence type="inferred from homology"/>
<dbReference type="InterPro" id="IPR019473">
    <property type="entry name" value="TFIID_su8_C"/>
</dbReference>
<dbReference type="Gene3D" id="1.10.20.10">
    <property type="entry name" value="Histone, subunit A"/>
    <property type="match status" value="1"/>
</dbReference>
<dbReference type="InterPro" id="IPR037818">
    <property type="entry name" value="TAF8"/>
</dbReference>
<dbReference type="Pfam" id="PF10406">
    <property type="entry name" value="TAF8_C"/>
    <property type="match status" value="1"/>
</dbReference>
<dbReference type="InterPro" id="IPR006565">
    <property type="entry name" value="BTP"/>
</dbReference>
<protein>
    <recommendedName>
        <fullName evidence="3">Transcription initiation factor TFIID subunit 8</fullName>
    </recommendedName>
</protein>
<dbReference type="CDD" id="cd08049">
    <property type="entry name" value="TAF8"/>
    <property type="match status" value="1"/>
</dbReference>
<evidence type="ECO:0000259" key="7">
    <source>
        <dbReference type="SMART" id="SM00576"/>
    </source>
</evidence>
<evidence type="ECO:0000256" key="2">
    <source>
        <dbReference type="ARBA" id="ARBA00008767"/>
    </source>
</evidence>
<dbReference type="GO" id="GO:0005669">
    <property type="term" value="C:transcription factor TFIID complex"/>
    <property type="evidence" value="ECO:0007669"/>
    <property type="project" value="InterPro"/>
</dbReference>